<dbReference type="RefSeq" id="WP_091480980.1">
    <property type="nucleotide sequence ID" value="NZ_BJYC01000009.1"/>
</dbReference>
<evidence type="ECO:0000256" key="6">
    <source>
        <dbReference type="ARBA" id="ARBA00023136"/>
    </source>
</evidence>
<feature type="transmembrane region" description="Helical" evidence="7">
    <location>
        <begin position="40"/>
        <end position="61"/>
    </location>
</feature>
<name>A0A1H7KSC0_9LACT</name>
<proteinExistence type="inferred from homology"/>
<keyword evidence="9" id="KW-1185">Reference proteome</keyword>
<keyword evidence="7" id="KW-1006">Bacterial flagellum protein export</keyword>
<comment type="function">
    <text evidence="7">Required for formation of the rod structure of the flagellar apparatus. Together with FliI and FliH, may constitute the export apparatus of flagellin.</text>
</comment>
<keyword evidence="8" id="KW-0969">Cilium</keyword>
<dbReference type="Gene3D" id="3.40.50.12790">
    <property type="entry name" value="FHIPEP family, domain 4"/>
    <property type="match status" value="1"/>
</dbReference>
<keyword evidence="5 7" id="KW-1133">Transmembrane helix</keyword>
<sequence>MNNPVAAKRKAALANTLNIIIAFVVVSIIGIIIIPMPTFILDFLLVVNISLGITILVLTLFTHSVLDFLSFPTLLLITTMVRLGLNISSTRLILSQGDAGKVIDTFGSFVAGNNYIVGAVLFVIIVVVQIMVVTNGASRVAEVSARFTLDAMPGKQMAIDADLNSGLITEEQAKFRRSNLEKEANFYGAMDGASKFVKGDAIAGIIITLINLVGGIAIHSLQGDYAIGEALAHFGQLTIGDGLVSQIPSLLISVASGILVTRTANEKAFGDTIGGELFHTPQVMYIVGTLMVIFAMVPGFPFFPFILLATGLFVAGYLVSESQKATEQDVAAQNLQAAASREAEPVEESASQFQVDRIAVEIGYGLIPLANEDQDSSMTDQIAAIRKQLSYELGILLNPIRIRDNLQMAQHDYVIKIKGNEVAQGTLYPDKFLVVEPGGMEEEIDGIDAKEPAFGLDALWVTEKNKEIAELHDYTVVDPLTVLVTHVKEVMKQNADELLGRQEVKELLEGLKEHYSVVIDELIPDILQLGDVQKVLQRLLREGVPITDLVTILETLADYGNTTKEHETLTEYVRQALKRTIVKEHMDDQNTLNVLAVHPEVEERLASSIQKSTQGSIPVLQPQEVNQLFDSINQQSAMLTAQGIPFVLLTSPKIRPAMRNLLSFNFPDLTVLSLNEIPNECAIESTGMVSMN</sequence>
<accession>A0A1H7KSC0</accession>
<dbReference type="Gene3D" id="3.40.30.60">
    <property type="entry name" value="FHIPEP family, domain 1"/>
    <property type="match status" value="1"/>
</dbReference>
<dbReference type="AlphaFoldDB" id="A0A1H7KSC0"/>
<dbReference type="PANTHER" id="PTHR30161">
    <property type="entry name" value="FLAGELLAR EXPORT PROTEIN, MEMBRANE FLHA SUBUNIT-RELATED"/>
    <property type="match status" value="1"/>
</dbReference>
<dbReference type="PROSITE" id="PS00994">
    <property type="entry name" value="FHIPEP"/>
    <property type="match status" value="1"/>
</dbReference>
<dbReference type="InterPro" id="IPR042196">
    <property type="entry name" value="FHIPEP_4"/>
</dbReference>
<organism evidence="8 9">
    <name type="scientific">Alkalibacterium pelagium</name>
    <dbReference type="NCBI Taxonomy" id="426702"/>
    <lineage>
        <taxon>Bacteria</taxon>
        <taxon>Bacillati</taxon>
        <taxon>Bacillota</taxon>
        <taxon>Bacilli</taxon>
        <taxon>Lactobacillales</taxon>
        <taxon>Carnobacteriaceae</taxon>
        <taxon>Alkalibacterium</taxon>
    </lineage>
</organism>
<dbReference type="GO" id="GO:0044780">
    <property type="term" value="P:bacterial-type flagellum assembly"/>
    <property type="evidence" value="ECO:0007669"/>
    <property type="project" value="InterPro"/>
</dbReference>
<dbReference type="InterPro" id="IPR042193">
    <property type="entry name" value="FHIPEP_3"/>
</dbReference>
<evidence type="ECO:0000256" key="2">
    <source>
        <dbReference type="ARBA" id="ARBA00008835"/>
    </source>
</evidence>
<reference evidence="9" key="1">
    <citation type="submission" date="2016-10" db="EMBL/GenBank/DDBJ databases">
        <authorList>
            <person name="Varghese N."/>
            <person name="Submissions S."/>
        </authorList>
    </citation>
    <scope>NUCLEOTIDE SEQUENCE [LARGE SCALE GENOMIC DNA]</scope>
    <source>
        <strain evidence="9">DSM 19183</strain>
    </source>
</reference>
<comment type="caution">
    <text evidence="7">Lacks conserved residue(s) required for the propagation of feature annotation.</text>
</comment>
<keyword evidence="6 7" id="KW-0472">Membrane</keyword>
<keyword evidence="7" id="KW-1005">Bacterial flagellum biogenesis</keyword>
<feature type="transmembrane region" description="Helical" evidence="7">
    <location>
        <begin position="12"/>
        <end position="34"/>
    </location>
</feature>
<evidence type="ECO:0000256" key="5">
    <source>
        <dbReference type="ARBA" id="ARBA00022989"/>
    </source>
</evidence>
<dbReference type="InterPro" id="IPR001712">
    <property type="entry name" value="T3SS_FHIPEP"/>
</dbReference>
<dbReference type="STRING" id="426702.SAMN04488099_10828"/>
<feature type="transmembrane region" description="Helical" evidence="7">
    <location>
        <begin position="68"/>
        <end position="85"/>
    </location>
</feature>
<dbReference type="OrthoDB" id="9759185at2"/>
<dbReference type="PRINTS" id="PR00949">
    <property type="entry name" value="TYPE3IMAPROT"/>
</dbReference>
<dbReference type="GO" id="GO:0009306">
    <property type="term" value="P:protein secretion"/>
    <property type="evidence" value="ECO:0007669"/>
    <property type="project" value="InterPro"/>
</dbReference>
<dbReference type="InterPro" id="IPR025505">
    <property type="entry name" value="FHIPEP_CS"/>
</dbReference>
<gene>
    <name evidence="7" type="primary">flhA</name>
    <name evidence="8" type="ORF">SAMN04488099_10828</name>
</gene>
<dbReference type="Pfam" id="PF00771">
    <property type="entry name" value="FHIPEP"/>
    <property type="match status" value="1"/>
</dbReference>
<dbReference type="PANTHER" id="PTHR30161:SF1">
    <property type="entry name" value="FLAGELLAR BIOSYNTHESIS PROTEIN FLHA-RELATED"/>
    <property type="match status" value="1"/>
</dbReference>
<dbReference type="Proteomes" id="UP000199081">
    <property type="component" value="Unassembled WGS sequence"/>
</dbReference>
<keyword evidence="7" id="KW-0653">Protein transport</keyword>
<feature type="transmembrane region" description="Helical" evidence="7">
    <location>
        <begin position="115"/>
        <end position="137"/>
    </location>
</feature>
<evidence type="ECO:0000256" key="7">
    <source>
        <dbReference type="RuleBase" id="RU364093"/>
    </source>
</evidence>
<evidence type="ECO:0000256" key="4">
    <source>
        <dbReference type="ARBA" id="ARBA00022692"/>
    </source>
</evidence>
<dbReference type="InterPro" id="IPR042194">
    <property type="entry name" value="FHIPEP_1"/>
</dbReference>
<dbReference type="PIRSF" id="PIRSF005419">
    <property type="entry name" value="FlhA"/>
    <property type="match status" value="1"/>
</dbReference>
<dbReference type="NCBIfam" id="TIGR01398">
    <property type="entry name" value="FlhA"/>
    <property type="match status" value="1"/>
</dbReference>
<comment type="subcellular location">
    <subcellularLocation>
        <location evidence="1 7">Cell membrane</location>
        <topology evidence="1 7">Multi-pass membrane protein</topology>
    </subcellularLocation>
</comment>
<evidence type="ECO:0000313" key="9">
    <source>
        <dbReference type="Proteomes" id="UP000199081"/>
    </source>
</evidence>
<evidence type="ECO:0000313" key="8">
    <source>
        <dbReference type="EMBL" id="SEK89662.1"/>
    </source>
</evidence>
<dbReference type="InterPro" id="IPR006301">
    <property type="entry name" value="FlhA"/>
</dbReference>
<keyword evidence="8" id="KW-0966">Cell projection</keyword>
<keyword evidence="8" id="KW-0282">Flagellum</keyword>
<feature type="transmembrane region" description="Helical" evidence="7">
    <location>
        <begin position="242"/>
        <end position="261"/>
    </location>
</feature>
<dbReference type="EMBL" id="FNZU01000008">
    <property type="protein sequence ID" value="SEK89662.1"/>
    <property type="molecule type" value="Genomic_DNA"/>
</dbReference>
<keyword evidence="7" id="KW-0813">Transport</keyword>
<protein>
    <recommendedName>
        <fullName evidence="7">Flagellar biosynthesis protein FlhA</fullName>
    </recommendedName>
</protein>
<comment type="similarity">
    <text evidence="2 7">Belongs to the FHIPEP (flagella/HR/invasion proteins export pore) family.</text>
</comment>
<keyword evidence="3 7" id="KW-1003">Cell membrane</keyword>
<evidence type="ECO:0000256" key="1">
    <source>
        <dbReference type="ARBA" id="ARBA00004651"/>
    </source>
</evidence>
<keyword evidence="4 7" id="KW-0812">Transmembrane</keyword>
<evidence type="ECO:0000256" key="3">
    <source>
        <dbReference type="ARBA" id="ARBA00022475"/>
    </source>
</evidence>
<feature type="transmembrane region" description="Helical" evidence="7">
    <location>
        <begin position="201"/>
        <end position="222"/>
    </location>
</feature>
<dbReference type="GO" id="GO:0005886">
    <property type="term" value="C:plasma membrane"/>
    <property type="evidence" value="ECO:0007669"/>
    <property type="project" value="UniProtKB-SubCell"/>
</dbReference>
<dbReference type="Gene3D" id="1.10.8.540">
    <property type="entry name" value="FHIPEP family, domain 3"/>
    <property type="match status" value="1"/>
</dbReference>